<reference evidence="1" key="1">
    <citation type="submission" date="2021-01" db="EMBL/GenBank/DDBJ databases">
        <authorList>
            <consortium name="Genoscope - CEA"/>
            <person name="William W."/>
        </authorList>
    </citation>
    <scope>NUCLEOTIDE SEQUENCE</scope>
</reference>
<name>A0A8S1RYR8_PAROT</name>
<dbReference type="Proteomes" id="UP000683925">
    <property type="component" value="Unassembled WGS sequence"/>
</dbReference>
<dbReference type="EMBL" id="CAJJDP010000001">
    <property type="protein sequence ID" value="CAD8132215.1"/>
    <property type="molecule type" value="Genomic_DNA"/>
</dbReference>
<comment type="caution">
    <text evidence="1">The sequence shown here is derived from an EMBL/GenBank/DDBJ whole genome shotgun (WGS) entry which is preliminary data.</text>
</comment>
<organism evidence="1 2">
    <name type="scientific">Paramecium octaurelia</name>
    <dbReference type="NCBI Taxonomy" id="43137"/>
    <lineage>
        <taxon>Eukaryota</taxon>
        <taxon>Sar</taxon>
        <taxon>Alveolata</taxon>
        <taxon>Ciliophora</taxon>
        <taxon>Intramacronucleata</taxon>
        <taxon>Oligohymenophorea</taxon>
        <taxon>Peniculida</taxon>
        <taxon>Parameciidae</taxon>
        <taxon>Paramecium</taxon>
    </lineage>
</organism>
<keyword evidence="2" id="KW-1185">Reference proteome</keyword>
<evidence type="ECO:0000313" key="2">
    <source>
        <dbReference type="Proteomes" id="UP000683925"/>
    </source>
</evidence>
<gene>
    <name evidence="1" type="ORF">POCTA_138.1.T0030320</name>
</gene>
<dbReference type="OMA" id="SFREICN"/>
<accession>A0A8S1RYR8</accession>
<protein>
    <submittedName>
        <fullName evidence="1">Uncharacterized protein</fullName>
    </submittedName>
</protein>
<dbReference type="OrthoDB" id="296568at2759"/>
<sequence>MPSQAKKRPSKETLKKLKLLQKSISKNRVQEINQNLIVDMDDLINFFKQNKALKLYKGTLSYFKINPLNNMLYLLSSIQINQQQYKQNQEQLQQRVIYGLLQLLEEKRVIPQILGCIKLENGNFKLNDNLLHLSELITLASLNDDYRSRNSEKIDIDESQPINDQYLLLLSLQLLQPQVDQFLNPKHLNQHDFNQIYETYKIIQTASDTDHINKQIKQIYTNIAEKINSLGCYHLSNEILNKSNHIDLLRTYIVKKLVIISITQINEQKVGLPEIVRKIILSNADSTSFIGQKGGVELRYPLFFIKQLSKQDEIKDQKLQYCIRQMDENLNWSELKTLYYNTILPNYQKYEQLTEEDIIIAQLEILDQNFNKYERQIRKHIKKPSAKQQIAQIENILKEEASSSQIPNSLLEKISQIGQKLVSFREICNQESHQKPKVPKYARKILEAPNKVAQPAESYNCLSDLLKFQRLKFSHLIRFFGEYLINKNVPYPYFFEILKCGQSCVRVDVRITTIEQFVQDAHFINFMFEEYQIDISGLSLRERANKLGNVPYDVLIKNHIFKECWGDILIKQAQLIYENRKTLRWELVKRLKNEKVLEVFTQIEEQGRNISWKRLELQREIIKLKNYLQKQQ</sequence>
<dbReference type="AlphaFoldDB" id="A0A8S1RYR8"/>
<evidence type="ECO:0000313" key="1">
    <source>
        <dbReference type="EMBL" id="CAD8132215.1"/>
    </source>
</evidence>
<proteinExistence type="predicted"/>